<protein>
    <submittedName>
        <fullName evidence="1">Pirin</fullName>
    </submittedName>
</protein>
<dbReference type="EMBL" id="CP023693">
    <property type="protein sequence ID" value="QEV37133.1"/>
    <property type="molecule type" value="Genomic_DNA"/>
</dbReference>
<reference evidence="1 2" key="1">
    <citation type="submission" date="2017-09" db="EMBL/GenBank/DDBJ databases">
        <authorList>
            <person name="Lee N."/>
            <person name="Cho B.-K."/>
        </authorList>
    </citation>
    <scope>NUCLEOTIDE SEQUENCE [LARGE SCALE GENOMIC DNA]</scope>
    <source>
        <strain evidence="1 2">ATCC 19740</strain>
    </source>
</reference>
<organism evidence="1 2">
    <name type="scientific">Streptomyces cinereoruber</name>
    <dbReference type="NCBI Taxonomy" id="67260"/>
    <lineage>
        <taxon>Bacteria</taxon>
        <taxon>Bacillati</taxon>
        <taxon>Actinomycetota</taxon>
        <taxon>Actinomycetes</taxon>
        <taxon>Kitasatosporales</taxon>
        <taxon>Streptomycetaceae</taxon>
        <taxon>Streptomyces</taxon>
    </lineage>
</organism>
<evidence type="ECO:0000313" key="2">
    <source>
        <dbReference type="Proteomes" id="UP000326029"/>
    </source>
</evidence>
<evidence type="ECO:0000313" key="1">
    <source>
        <dbReference type="EMBL" id="QEV37133.1"/>
    </source>
</evidence>
<sequence length="54" mass="6325">MWWNFVGRTDDEIRKAREDWMATDRFGEVKGYDGDRLGAPEVPASRLKARGRVR</sequence>
<dbReference type="Proteomes" id="UP000326029">
    <property type="component" value="Chromosome"/>
</dbReference>
<proteinExistence type="predicted"/>
<accession>A0ABX6BR31</accession>
<gene>
    <name evidence="1" type="ORF">CP977_30320</name>
</gene>
<keyword evidence="2" id="KW-1185">Reference proteome</keyword>
<name>A0ABX6BR31_9ACTN</name>